<name>A0A821VSG7_9BILA</name>
<dbReference type="EMBL" id="CAJOBP010080700">
    <property type="protein sequence ID" value="CAF4913857.1"/>
    <property type="molecule type" value="Genomic_DNA"/>
</dbReference>
<dbReference type="Proteomes" id="UP000663873">
    <property type="component" value="Unassembled WGS sequence"/>
</dbReference>
<organism evidence="1 2">
    <name type="scientific">Rotaria socialis</name>
    <dbReference type="NCBI Taxonomy" id="392032"/>
    <lineage>
        <taxon>Eukaryota</taxon>
        <taxon>Metazoa</taxon>
        <taxon>Spiralia</taxon>
        <taxon>Gnathifera</taxon>
        <taxon>Rotifera</taxon>
        <taxon>Eurotatoria</taxon>
        <taxon>Bdelloidea</taxon>
        <taxon>Philodinida</taxon>
        <taxon>Philodinidae</taxon>
        <taxon>Rotaria</taxon>
    </lineage>
</organism>
<gene>
    <name evidence="1" type="ORF">UJA718_LOCUS46095</name>
</gene>
<sequence length="42" mass="4978">AYCKRRNCFNHRARNPITTVPFDYCSLKCLRLDRTEQLEGGM</sequence>
<dbReference type="AlphaFoldDB" id="A0A821VSG7"/>
<protein>
    <submittedName>
        <fullName evidence="1">Uncharacterized protein</fullName>
    </submittedName>
</protein>
<accession>A0A821VSG7</accession>
<evidence type="ECO:0000313" key="2">
    <source>
        <dbReference type="Proteomes" id="UP000663873"/>
    </source>
</evidence>
<keyword evidence="2" id="KW-1185">Reference proteome</keyword>
<proteinExistence type="predicted"/>
<evidence type="ECO:0000313" key="1">
    <source>
        <dbReference type="EMBL" id="CAF4913857.1"/>
    </source>
</evidence>
<feature type="non-terminal residue" evidence="1">
    <location>
        <position position="1"/>
    </location>
</feature>
<reference evidence="1" key="1">
    <citation type="submission" date="2021-02" db="EMBL/GenBank/DDBJ databases">
        <authorList>
            <person name="Nowell W R."/>
        </authorList>
    </citation>
    <scope>NUCLEOTIDE SEQUENCE</scope>
</reference>
<comment type="caution">
    <text evidence="1">The sequence shown here is derived from an EMBL/GenBank/DDBJ whole genome shotgun (WGS) entry which is preliminary data.</text>
</comment>